<evidence type="ECO:0000313" key="2">
    <source>
        <dbReference type="Proteomes" id="UP000632659"/>
    </source>
</evidence>
<dbReference type="AlphaFoldDB" id="A0A8J6NYA8"/>
<dbReference type="RefSeq" id="WP_158662551.1">
    <property type="nucleotide sequence ID" value="NZ_FYDD01000003.1"/>
</dbReference>
<accession>A0A8J6NYA8</accession>
<organism evidence="1 2">
    <name type="scientific">Massiliimalia timonensis</name>
    <dbReference type="NCBI Taxonomy" id="1987501"/>
    <lineage>
        <taxon>Bacteria</taxon>
        <taxon>Bacillati</taxon>
        <taxon>Bacillota</taxon>
        <taxon>Clostridia</taxon>
        <taxon>Eubacteriales</taxon>
        <taxon>Oscillospiraceae</taxon>
        <taxon>Massiliimalia</taxon>
    </lineage>
</organism>
<dbReference type="Proteomes" id="UP000632659">
    <property type="component" value="Unassembled WGS sequence"/>
</dbReference>
<sequence>MKNETMKDTGYILFTEQTQKIQIGQPEISELYKKAFLENDTGVSNEYCLNTTSWD</sequence>
<gene>
    <name evidence="1" type="ORF">H8702_00065</name>
</gene>
<protein>
    <submittedName>
        <fullName evidence="1">Uncharacterized protein</fullName>
    </submittedName>
</protein>
<evidence type="ECO:0000313" key="1">
    <source>
        <dbReference type="EMBL" id="MBC8609516.1"/>
    </source>
</evidence>
<proteinExistence type="predicted"/>
<reference evidence="1" key="1">
    <citation type="submission" date="2020-08" db="EMBL/GenBank/DDBJ databases">
        <title>Genome public.</title>
        <authorList>
            <person name="Liu C."/>
            <person name="Sun Q."/>
        </authorList>
    </citation>
    <scope>NUCLEOTIDE SEQUENCE</scope>
    <source>
        <strain evidence="1">NSJ-15</strain>
    </source>
</reference>
<name>A0A8J6NYA8_9FIRM</name>
<comment type="caution">
    <text evidence="1">The sequence shown here is derived from an EMBL/GenBank/DDBJ whole genome shotgun (WGS) entry which is preliminary data.</text>
</comment>
<dbReference type="EMBL" id="JACRTL010000001">
    <property type="protein sequence ID" value="MBC8609516.1"/>
    <property type="molecule type" value="Genomic_DNA"/>
</dbReference>
<keyword evidence="2" id="KW-1185">Reference proteome</keyword>